<dbReference type="Pfam" id="PF07869">
    <property type="entry name" value="DUF1656"/>
    <property type="match status" value="1"/>
</dbReference>
<evidence type="ECO:0000256" key="4">
    <source>
        <dbReference type="ARBA" id="ARBA00023136"/>
    </source>
</evidence>
<dbReference type="EMBL" id="BMZI01000003">
    <property type="protein sequence ID" value="GHB18113.1"/>
    <property type="molecule type" value="Genomic_DNA"/>
</dbReference>
<evidence type="ECO:0000256" key="1">
    <source>
        <dbReference type="ARBA" id="ARBA00022475"/>
    </source>
</evidence>
<sequence length="71" mass="8132">MLAEWSFLGFLIPPLAVPVLIALGLYLLLRRLFVRLRLYHWFWQPVLLDIAIYALLLWAVLTLTGSLPIAG</sequence>
<protein>
    <recommendedName>
        <fullName evidence="8">DUF1656 domain-containing protein</fullName>
    </recommendedName>
</protein>
<keyword evidence="7" id="KW-1185">Reference proteome</keyword>
<organism evidence="6 7">
    <name type="scientific">Salinicola rhizosphaerae</name>
    <dbReference type="NCBI Taxonomy" id="1443141"/>
    <lineage>
        <taxon>Bacteria</taxon>
        <taxon>Pseudomonadati</taxon>
        <taxon>Pseudomonadota</taxon>
        <taxon>Gammaproteobacteria</taxon>
        <taxon>Oceanospirillales</taxon>
        <taxon>Halomonadaceae</taxon>
        <taxon>Salinicola</taxon>
    </lineage>
</organism>
<keyword evidence="4 5" id="KW-0472">Membrane</keyword>
<feature type="transmembrane region" description="Helical" evidence="5">
    <location>
        <begin position="41"/>
        <end position="61"/>
    </location>
</feature>
<accession>A0ABQ3DW58</accession>
<dbReference type="RefSeq" id="WP_189444171.1">
    <property type="nucleotide sequence ID" value="NZ_BMZI01000003.1"/>
</dbReference>
<evidence type="ECO:0000313" key="7">
    <source>
        <dbReference type="Proteomes" id="UP000646745"/>
    </source>
</evidence>
<keyword evidence="2 5" id="KW-0812">Transmembrane</keyword>
<name>A0ABQ3DW58_9GAMM</name>
<comment type="caution">
    <text evidence="6">The sequence shown here is derived from an EMBL/GenBank/DDBJ whole genome shotgun (WGS) entry which is preliminary data.</text>
</comment>
<reference evidence="7" key="1">
    <citation type="journal article" date="2019" name="Int. J. Syst. Evol. Microbiol.">
        <title>The Global Catalogue of Microorganisms (GCM) 10K type strain sequencing project: providing services to taxonomists for standard genome sequencing and annotation.</title>
        <authorList>
            <consortium name="The Broad Institute Genomics Platform"/>
            <consortium name="The Broad Institute Genome Sequencing Center for Infectious Disease"/>
            <person name="Wu L."/>
            <person name="Ma J."/>
        </authorList>
    </citation>
    <scope>NUCLEOTIDE SEQUENCE [LARGE SCALE GENOMIC DNA]</scope>
    <source>
        <strain evidence="7">KCTC 32998</strain>
    </source>
</reference>
<dbReference type="InterPro" id="IPR012451">
    <property type="entry name" value="DUF1656"/>
</dbReference>
<keyword evidence="1" id="KW-1003">Cell membrane</keyword>
<feature type="transmembrane region" description="Helical" evidence="5">
    <location>
        <begin position="6"/>
        <end position="29"/>
    </location>
</feature>
<gene>
    <name evidence="6" type="ORF">GCM10009038_16410</name>
</gene>
<proteinExistence type="predicted"/>
<evidence type="ECO:0000313" key="6">
    <source>
        <dbReference type="EMBL" id="GHB18113.1"/>
    </source>
</evidence>
<keyword evidence="3 5" id="KW-1133">Transmembrane helix</keyword>
<evidence type="ECO:0000256" key="2">
    <source>
        <dbReference type="ARBA" id="ARBA00022692"/>
    </source>
</evidence>
<evidence type="ECO:0008006" key="8">
    <source>
        <dbReference type="Google" id="ProtNLM"/>
    </source>
</evidence>
<evidence type="ECO:0000256" key="3">
    <source>
        <dbReference type="ARBA" id="ARBA00022989"/>
    </source>
</evidence>
<evidence type="ECO:0000256" key="5">
    <source>
        <dbReference type="SAM" id="Phobius"/>
    </source>
</evidence>
<dbReference type="Proteomes" id="UP000646745">
    <property type="component" value="Unassembled WGS sequence"/>
</dbReference>